<feature type="region of interest" description="Disordered" evidence="10">
    <location>
        <begin position="83"/>
        <end position="159"/>
    </location>
</feature>
<feature type="domain" description="TonB C-terminal" evidence="12">
    <location>
        <begin position="199"/>
        <end position="296"/>
    </location>
</feature>
<keyword evidence="8 11" id="KW-1133">Transmembrane helix</keyword>
<evidence type="ECO:0000256" key="8">
    <source>
        <dbReference type="ARBA" id="ARBA00022989"/>
    </source>
</evidence>
<keyword evidence="3" id="KW-0813">Transport</keyword>
<evidence type="ECO:0000256" key="6">
    <source>
        <dbReference type="ARBA" id="ARBA00022692"/>
    </source>
</evidence>
<evidence type="ECO:0000256" key="2">
    <source>
        <dbReference type="ARBA" id="ARBA00006555"/>
    </source>
</evidence>
<evidence type="ECO:0000256" key="11">
    <source>
        <dbReference type="SAM" id="Phobius"/>
    </source>
</evidence>
<dbReference type="PANTHER" id="PTHR33446:SF11">
    <property type="entry name" value="TONB3"/>
    <property type="match status" value="1"/>
</dbReference>
<comment type="caution">
    <text evidence="13">The sequence shown here is derived from an EMBL/GenBank/DDBJ whole genome shotgun (WGS) entry which is preliminary data.</text>
</comment>
<accession>A0A927GU99</accession>
<dbReference type="InterPro" id="IPR051045">
    <property type="entry name" value="TonB-dependent_transducer"/>
</dbReference>
<name>A0A927GU99_9GAMM</name>
<dbReference type="GO" id="GO:0015031">
    <property type="term" value="P:protein transport"/>
    <property type="evidence" value="ECO:0007669"/>
    <property type="project" value="UniProtKB-KW"/>
</dbReference>
<dbReference type="PANTHER" id="PTHR33446">
    <property type="entry name" value="PROTEIN TONB-RELATED"/>
    <property type="match status" value="1"/>
</dbReference>
<feature type="compositionally biased region" description="Polar residues" evidence="10">
    <location>
        <begin position="92"/>
        <end position="102"/>
    </location>
</feature>
<dbReference type="InterPro" id="IPR037682">
    <property type="entry name" value="TonB_C"/>
</dbReference>
<keyword evidence="5" id="KW-0997">Cell inner membrane</keyword>
<dbReference type="GO" id="GO:0055085">
    <property type="term" value="P:transmembrane transport"/>
    <property type="evidence" value="ECO:0007669"/>
    <property type="project" value="InterPro"/>
</dbReference>
<keyword evidence="4" id="KW-1003">Cell membrane</keyword>
<proteinExistence type="inferred from homology"/>
<dbReference type="Pfam" id="PF03544">
    <property type="entry name" value="TonB_C"/>
    <property type="match status" value="1"/>
</dbReference>
<reference evidence="13" key="1">
    <citation type="submission" date="2020-09" db="EMBL/GenBank/DDBJ databases">
        <authorList>
            <person name="Yoon J.-W."/>
        </authorList>
    </citation>
    <scope>NUCLEOTIDE SEQUENCE</scope>
    <source>
        <strain evidence="13">KMU-158</strain>
    </source>
</reference>
<dbReference type="NCBIfam" id="TIGR01352">
    <property type="entry name" value="tonB_Cterm"/>
    <property type="match status" value="1"/>
</dbReference>
<feature type="transmembrane region" description="Helical" evidence="11">
    <location>
        <begin position="24"/>
        <end position="47"/>
    </location>
</feature>
<dbReference type="PROSITE" id="PS52015">
    <property type="entry name" value="TONB_CTD"/>
    <property type="match status" value="1"/>
</dbReference>
<evidence type="ECO:0000313" key="14">
    <source>
        <dbReference type="Proteomes" id="UP000610558"/>
    </source>
</evidence>
<comment type="similarity">
    <text evidence="2">Belongs to the TonB family.</text>
</comment>
<dbReference type="EMBL" id="JACXLD010000001">
    <property type="protein sequence ID" value="MBD2857386.1"/>
    <property type="molecule type" value="Genomic_DNA"/>
</dbReference>
<dbReference type="InterPro" id="IPR006260">
    <property type="entry name" value="TonB/TolA_C"/>
</dbReference>
<evidence type="ECO:0000259" key="12">
    <source>
        <dbReference type="PROSITE" id="PS52015"/>
    </source>
</evidence>
<evidence type="ECO:0000256" key="4">
    <source>
        <dbReference type="ARBA" id="ARBA00022475"/>
    </source>
</evidence>
<feature type="compositionally biased region" description="Low complexity" evidence="10">
    <location>
        <begin position="129"/>
        <end position="138"/>
    </location>
</feature>
<keyword evidence="6 11" id="KW-0812">Transmembrane</keyword>
<evidence type="ECO:0000256" key="3">
    <source>
        <dbReference type="ARBA" id="ARBA00022448"/>
    </source>
</evidence>
<dbReference type="GO" id="GO:0098797">
    <property type="term" value="C:plasma membrane protein complex"/>
    <property type="evidence" value="ECO:0007669"/>
    <property type="project" value="TreeGrafter"/>
</dbReference>
<feature type="compositionally biased region" description="Polar residues" evidence="10">
    <location>
        <begin position="148"/>
        <end position="159"/>
    </location>
</feature>
<dbReference type="GO" id="GO:0031992">
    <property type="term" value="F:energy transducer activity"/>
    <property type="evidence" value="ECO:0007669"/>
    <property type="project" value="TreeGrafter"/>
</dbReference>
<dbReference type="Gene3D" id="3.30.1150.10">
    <property type="match status" value="1"/>
</dbReference>
<evidence type="ECO:0000256" key="5">
    <source>
        <dbReference type="ARBA" id="ARBA00022519"/>
    </source>
</evidence>
<keyword evidence="9 11" id="KW-0472">Membrane</keyword>
<dbReference type="RefSeq" id="WP_190761643.1">
    <property type="nucleotide sequence ID" value="NZ_JACXLD010000001.1"/>
</dbReference>
<dbReference type="AlphaFoldDB" id="A0A927GU99"/>
<evidence type="ECO:0000256" key="9">
    <source>
        <dbReference type="ARBA" id="ARBA00023136"/>
    </source>
</evidence>
<organism evidence="13 14">
    <name type="scientific">Spongiibacter pelagi</name>
    <dbReference type="NCBI Taxonomy" id="2760804"/>
    <lineage>
        <taxon>Bacteria</taxon>
        <taxon>Pseudomonadati</taxon>
        <taxon>Pseudomonadota</taxon>
        <taxon>Gammaproteobacteria</taxon>
        <taxon>Cellvibrionales</taxon>
        <taxon>Spongiibacteraceae</taxon>
        <taxon>Spongiibacter</taxon>
    </lineage>
</organism>
<evidence type="ECO:0000256" key="7">
    <source>
        <dbReference type="ARBA" id="ARBA00022927"/>
    </source>
</evidence>
<dbReference type="SUPFAM" id="SSF74653">
    <property type="entry name" value="TolA/TonB C-terminal domain"/>
    <property type="match status" value="1"/>
</dbReference>
<dbReference type="Proteomes" id="UP000610558">
    <property type="component" value="Unassembled WGS sequence"/>
</dbReference>
<keyword evidence="7" id="KW-0653">Protein transport</keyword>
<evidence type="ECO:0000256" key="1">
    <source>
        <dbReference type="ARBA" id="ARBA00004383"/>
    </source>
</evidence>
<evidence type="ECO:0000313" key="13">
    <source>
        <dbReference type="EMBL" id="MBD2857386.1"/>
    </source>
</evidence>
<evidence type="ECO:0000256" key="10">
    <source>
        <dbReference type="SAM" id="MobiDB-lite"/>
    </source>
</evidence>
<gene>
    <name evidence="13" type="ORF">IB286_00100</name>
</gene>
<protein>
    <submittedName>
        <fullName evidence="13">Energy transducer TonB</fullName>
    </submittedName>
</protein>
<sequence length="297" mass="32989">MSVTNPPAEALWPYAPEQANPERMGFIVCFATAIHLCLILGLGFSALKSEIQLPSIEVTLARYQSEQTPDKADYLAQFDQQGSGQLEHKAEPTTTTQSAFHDNQSETEKTLKIAKSSPSSQQRAVLETSSNSASSSPSKPREFSPPSNQQGQDEQTELSQNISALEAQLAELNQAYASLPRPKFITSVATRGSPDAIYLNRWEDHIEAIGNKHYPEEARKQGIEGELRVLILLFPDGRIDEVRILQSSGQPILDRATRRILRLAAPFEPIPPEVLGDKNRLGIVRTWRFENTRLTAQ</sequence>
<keyword evidence="14" id="KW-1185">Reference proteome</keyword>
<comment type="subcellular location">
    <subcellularLocation>
        <location evidence="1">Cell inner membrane</location>
        <topology evidence="1">Single-pass membrane protein</topology>
        <orientation evidence="1">Periplasmic side</orientation>
    </subcellularLocation>
</comment>